<dbReference type="Gene3D" id="3.30.1950.10">
    <property type="entry name" value="wza like domain"/>
    <property type="match status" value="1"/>
</dbReference>
<dbReference type="EMBL" id="VOSL01000052">
    <property type="protein sequence ID" value="TXD35048.1"/>
    <property type="molecule type" value="Genomic_DNA"/>
</dbReference>
<proteinExistence type="predicted"/>
<gene>
    <name evidence="5" type="ORF">FRC96_11725</name>
</gene>
<dbReference type="GO" id="GO:0015159">
    <property type="term" value="F:polysaccharide transmembrane transporter activity"/>
    <property type="evidence" value="ECO:0007669"/>
    <property type="project" value="InterPro"/>
</dbReference>
<evidence type="ECO:0000259" key="4">
    <source>
        <dbReference type="Pfam" id="PF10531"/>
    </source>
</evidence>
<protein>
    <submittedName>
        <fullName evidence="5">Polysaccharide export protein</fullName>
    </submittedName>
</protein>
<feature type="domain" description="Soluble ligand binding" evidence="4">
    <location>
        <begin position="138"/>
        <end position="190"/>
    </location>
</feature>
<dbReference type="OrthoDB" id="193635at2"/>
<reference evidence="5 6" key="1">
    <citation type="submission" date="2019-08" db="EMBL/GenBank/DDBJ databases">
        <title>Bradymonadales sp. TMQ2.</title>
        <authorList>
            <person name="Liang Q."/>
        </authorList>
    </citation>
    <scope>NUCLEOTIDE SEQUENCE [LARGE SCALE GENOMIC DNA]</scope>
    <source>
        <strain evidence="5 6">TMQ2</strain>
    </source>
</reference>
<dbReference type="InterPro" id="IPR049712">
    <property type="entry name" value="Poly_export"/>
</dbReference>
<name>A0A5C6X7G2_9DELT</name>
<accession>A0A5C6X7G2</accession>
<dbReference type="Pfam" id="PF10531">
    <property type="entry name" value="SLBB"/>
    <property type="match status" value="1"/>
</dbReference>
<dbReference type="Proteomes" id="UP000321046">
    <property type="component" value="Unassembled WGS sequence"/>
</dbReference>
<keyword evidence="2" id="KW-1133">Transmembrane helix</keyword>
<evidence type="ECO:0000313" key="5">
    <source>
        <dbReference type="EMBL" id="TXD35048.1"/>
    </source>
</evidence>
<dbReference type="InterPro" id="IPR003715">
    <property type="entry name" value="Poly_export_N"/>
</dbReference>
<keyword evidence="1" id="KW-0732">Signal</keyword>
<dbReference type="PANTHER" id="PTHR33619:SF3">
    <property type="entry name" value="POLYSACCHARIDE EXPORT PROTEIN GFCE-RELATED"/>
    <property type="match status" value="1"/>
</dbReference>
<dbReference type="InterPro" id="IPR019554">
    <property type="entry name" value="Soluble_ligand-bd"/>
</dbReference>
<keyword evidence="2" id="KW-0812">Transmembrane</keyword>
<evidence type="ECO:0000256" key="1">
    <source>
        <dbReference type="ARBA" id="ARBA00022729"/>
    </source>
</evidence>
<feature type="domain" description="Polysaccharide export protein N-terminal" evidence="3">
    <location>
        <begin position="58"/>
        <end position="130"/>
    </location>
</feature>
<sequence length="220" mass="24130">MCAPESRNPGECPVRKVMGCVPFLAVCLLLVGLFGGCAHERVDPAYLALVEQQAELPPTGELGPGDRFLLRVYGEEALSGEFTVGADGTINYPHVGRFRAEGLTCTDVEVELTLGLGQKFLKEPNVQCTIVEYNSKRIFIFGEVREPGTFPYKNNISIIEAFALAGGFNERASTNNTKLTRVVDGVEIQVRVPLQEIVEGRQRNLRLLPGDIIFVPESAY</sequence>
<evidence type="ECO:0000256" key="2">
    <source>
        <dbReference type="SAM" id="Phobius"/>
    </source>
</evidence>
<evidence type="ECO:0000313" key="6">
    <source>
        <dbReference type="Proteomes" id="UP000321046"/>
    </source>
</evidence>
<keyword evidence="2" id="KW-0472">Membrane</keyword>
<dbReference type="AlphaFoldDB" id="A0A5C6X7G2"/>
<comment type="caution">
    <text evidence="5">The sequence shown here is derived from an EMBL/GenBank/DDBJ whole genome shotgun (WGS) entry which is preliminary data.</text>
</comment>
<dbReference type="Pfam" id="PF02563">
    <property type="entry name" value="Poly_export"/>
    <property type="match status" value="1"/>
</dbReference>
<organism evidence="5 6">
    <name type="scientific">Lujinxingia vulgaris</name>
    <dbReference type="NCBI Taxonomy" id="2600176"/>
    <lineage>
        <taxon>Bacteria</taxon>
        <taxon>Deltaproteobacteria</taxon>
        <taxon>Bradymonadales</taxon>
        <taxon>Lujinxingiaceae</taxon>
        <taxon>Lujinxingia</taxon>
    </lineage>
</organism>
<feature type="transmembrane region" description="Helical" evidence="2">
    <location>
        <begin position="17"/>
        <end position="36"/>
    </location>
</feature>
<dbReference type="Gene3D" id="3.10.560.10">
    <property type="entry name" value="Outer membrane lipoprotein wza domain like"/>
    <property type="match status" value="1"/>
</dbReference>
<evidence type="ECO:0000259" key="3">
    <source>
        <dbReference type="Pfam" id="PF02563"/>
    </source>
</evidence>
<dbReference type="PANTHER" id="PTHR33619">
    <property type="entry name" value="POLYSACCHARIDE EXPORT PROTEIN GFCE-RELATED"/>
    <property type="match status" value="1"/>
</dbReference>